<keyword evidence="2" id="KW-1133">Transmembrane helix</keyword>
<keyword evidence="2" id="KW-0472">Membrane</keyword>
<feature type="compositionally biased region" description="Low complexity" evidence="1">
    <location>
        <begin position="222"/>
        <end position="250"/>
    </location>
</feature>
<sequence>MICDYVRVQCSNEMEALPMREGFFNVKNVQQKRQILSLFSDYYLDNKLGYRKMDNVTYIKQLVALVLLLLSIYGIIRIRDSVFTRNAQGGETDIEGTKRFKPDPSLAESFFKMWSEGVFNNKDMVAIYEAIEDGNGSINPENLLLLRDKAWTTSEINANDTTEATPEVVKVDKGIIMDNSTILRILQRRRRSDDISGPFSSEKENEHANQTLGKGIQRGSDAPAPTTIPTTTTTTTPKPATTTTPTTTTTKSIQRGVAVMPQIVIPPSTQECVKRKRNRPDKKTVCWSMNEFNKKMAKIRVEITDKVKPCPSTLPCKEWSTCLYLWPTGFVDNQLRINNKTEEHYFKILHEGIDQNVRDDIRSFQKECYEIYGLHQPFQASGSSSSGRRRREAKTQILTGLSNCRARILDVQECVGYGIYRVICNS</sequence>
<feature type="region of interest" description="Disordered" evidence="1">
    <location>
        <begin position="192"/>
        <end position="252"/>
    </location>
</feature>
<keyword evidence="4" id="KW-1185">Reference proteome</keyword>
<dbReference type="AlphaFoldDB" id="A0A8J2PM23"/>
<evidence type="ECO:0000313" key="4">
    <source>
        <dbReference type="Proteomes" id="UP000708208"/>
    </source>
</evidence>
<feature type="transmembrane region" description="Helical" evidence="2">
    <location>
        <begin position="58"/>
        <end position="76"/>
    </location>
</feature>
<dbReference type="Proteomes" id="UP000708208">
    <property type="component" value="Unassembled WGS sequence"/>
</dbReference>
<organism evidence="3 4">
    <name type="scientific">Allacma fusca</name>
    <dbReference type="NCBI Taxonomy" id="39272"/>
    <lineage>
        <taxon>Eukaryota</taxon>
        <taxon>Metazoa</taxon>
        <taxon>Ecdysozoa</taxon>
        <taxon>Arthropoda</taxon>
        <taxon>Hexapoda</taxon>
        <taxon>Collembola</taxon>
        <taxon>Symphypleona</taxon>
        <taxon>Sminthuridae</taxon>
        <taxon>Allacma</taxon>
    </lineage>
</organism>
<proteinExistence type="predicted"/>
<reference evidence="3" key="1">
    <citation type="submission" date="2021-06" db="EMBL/GenBank/DDBJ databases">
        <authorList>
            <person name="Hodson N. C."/>
            <person name="Mongue J. A."/>
            <person name="Jaron S. K."/>
        </authorList>
    </citation>
    <scope>NUCLEOTIDE SEQUENCE</scope>
</reference>
<keyword evidence="2" id="KW-0812">Transmembrane</keyword>
<name>A0A8J2PM23_9HEXA</name>
<evidence type="ECO:0000313" key="3">
    <source>
        <dbReference type="EMBL" id="CAG7825748.1"/>
    </source>
</evidence>
<comment type="caution">
    <text evidence="3">The sequence shown here is derived from an EMBL/GenBank/DDBJ whole genome shotgun (WGS) entry which is preliminary data.</text>
</comment>
<dbReference type="EMBL" id="CAJVCH010537386">
    <property type="protein sequence ID" value="CAG7825748.1"/>
    <property type="molecule type" value="Genomic_DNA"/>
</dbReference>
<evidence type="ECO:0000256" key="2">
    <source>
        <dbReference type="SAM" id="Phobius"/>
    </source>
</evidence>
<accession>A0A8J2PM23</accession>
<evidence type="ECO:0000256" key="1">
    <source>
        <dbReference type="SAM" id="MobiDB-lite"/>
    </source>
</evidence>
<protein>
    <submittedName>
        <fullName evidence="3">Uncharacterized protein</fullName>
    </submittedName>
</protein>
<gene>
    <name evidence="3" type="ORF">AFUS01_LOCUS35841</name>
</gene>